<dbReference type="NCBIfam" id="NF008453">
    <property type="entry name" value="PRK11308.1"/>
    <property type="match status" value="2"/>
</dbReference>
<accession>A0A7K1L6V2</accession>
<dbReference type="Gene3D" id="3.40.50.300">
    <property type="entry name" value="P-loop containing nucleotide triphosphate hydrolases"/>
    <property type="match status" value="2"/>
</dbReference>
<dbReference type="Proteomes" id="UP000432015">
    <property type="component" value="Unassembled WGS sequence"/>
</dbReference>
<evidence type="ECO:0000256" key="5">
    <source>
        <dbReference type="SAM" id="MobiDB-lite"/>
    </source>
</evidence>
<dbReference type="NCBIfam" id="TIGR01727">
    <property type="entry name" value="oligo_HPY"/>
    <property type="match status" value="2"/>
</dbReference>
<dbReference type="PANTHER" id="PTHR43776">
    <property type="entry name" value="TRANSPORT ATP-BINDING PROTEIN"/>
    <property type="match status" value="1"/>
</dbReference>
<keyword evidence="4 7" id="KW-0067">ATP-binding</keyword>
<feature type="compositionally biased region" description="Low complexity" evidence="5">
    <location>
        <begin position="77"/>
        <end position="97"/>
    </location>
</feature>
<organism evidence="7 8">
    <name type="scientific">Actinomadura litoris</name>
    <dbReference type="NCBI Taxonomy" id="2678616"/>
    <lineage>
        <taxon>Bacteria</taxon>
        <taxon>Bacillati</taxon>
        <taxon>Actinomycetota</taxon>
        <taxon>Actinomycetes</taxon>
        <taxon>Streptosporangiales</taxon>
        <taxon>Thermomonosporaceae</taxon>
        <taxon>Actinomadura</taxon>
    </lineage>
</organism>
<evidence type="ECO:0000259" key="6">
    <source>
        <dbReference type="PROSITE" id="PS50893"/>
    </source>
</evidence>
<keyword evidence="3" id="KW-0547">Nucleotide-binding</keyword>
<feature type="region of interest" description="Disordered" evidence="5">
    <location>
        <begin position="501"/>
        <end position="524"/>
    </location>
</feature>
<dbReference type="InterPro" id="IPR003593">
    <property type="entry name" value="AAA+_ATPase"/>
</dbReference>
<name>A0A7K1L6V2_9ACTN</name>
<dbReference type="PANTHER" id="PTHR43776:SF7">
    <property type="entry name" value="D,D-DIPEPTIDE TRANSPORT ATP-BINDING PROTEIN DDPF-RELATED"/>
    <property type="match status" value="1"/>
</dbReference>
<dbReference type="FunFam" id="3.40.50.300:FF:000016">
    <property type="entry name" value="Oligopeptide ABC transporter ATP-binding component"/>
    <property type="match status" value="2"/>
</dbReference>
<comment type="caution">
    <text evidence="7">The sequence shown here is derived from an EMBL/GenBank/DDBJ whole genome shotgun (WGS) entry which is preliminary data.</text>
</comment>
<dbReference type="AlphaFoldDB" id="A0A7K1L6V2"/>
<proteinExistence type="inferred from homology"/>
<dbReference type="NCBIfam" id="NF007739">
    <property type="entry name" value="PRK10419.1"/>
    <property type="match status" value="2"/>
</dbReference>
<dbReference type="GO" id="GO:0055085">
    <property type="term" value="P:transmembrane transport"/>
    <property type="evidence" value="ECO:0007669"/>
    <property type="project" value="UniProtKB-ARBA"/>
</dbReference>
<evidence type="ECO:0000313" key="7">
    <source>
        <dbReference type="EMBL" id="MUN40119.1"/>
    </source>
</evidence>
<protein>
    <submittedName>
        <fullName evidence="7">Dipeptide ABC transporter ATP-binding protein</fullName>
    </submittedName>
</protein>
<dbReference type="InterPro" id="IPR027417">
    <property type="entry name" value="P-loop_NTPase"/>
</dbReference>
<sequence length="927" mass="99396">MGRHRLHRVPPGAVRPALVRDDAERPRRVRAHPARRAEVPAHRGLRRRGLDRARRPLRDRRGVRGRLDRPRPDVGRRPAAGAALAARPGGPVAAPGRALAPAGAVARGVPVDGHRAGGARHDAVGAGAGVGAGGPLPRGGHAPADRPAHRPAARVAAGRGRERERQRRGHRRERAVVPRDRRPGARRLARHAHRRRARRRDDLPVAVRVRGRAARPDRPRGEPAGGRPARRPRPVVAVQRRRAVNVLEVTDLRVGFAPDVQAVRGVGLSVGQGEVLGIVGESGSGKTALALAVMGLLPEGTRTSGSVRLRGEELLGRSDRELSRVRGKDLAMVFQDPLSALTPVYAVGDQIAETIRIHSGATRAAARARAVELLDLVGIPGAARRARAYPHEFSGGMRQRVMIAMAIANDPVAILADEPTTALDVTIQAQVLDVLRVAKEATGAAIVLITHDLAVVAGFADRVMVMYAGRAVESGPVDEIYRRPRMPYTIGLLQSLPRVDGPAGEGAARGRRAPIEGPPSGAAPPPARCPFLPRCPVADAACAAAEPEPILVGPGGHVAACVNTSATADPAAVFPVPDVAVPPPARRPRRERPIVLEVADLVRHHPVYRGALLRRRAGSVHAVDGVGFDVREGETLALVGESGCGKTTALMEILRLARPQRGRVAVLGEDTAALSPARRKALRRDVQVVFQDPFTSLDPRMRVADILAEPLTTHGLPIGRRVEELLDLVGLEPAHAGRYPHGLSGGQRQRVGIARALALEPRLLLLDEPVASLDVSVQAGVMDLLEELRARLGLAYLFVAHDLAVVRRIADRVAVMHLGRIVEIGSVDEVYGAPAHPYTRALLDAVPLPDPFLERRRRRVPLRGDPPDPTDPPPGCRFRSRCPRYTALDAVESRLCDEHDPRPRAVGHDADRSVACHHPLIAAKVEL</sequence>
<gene>
    <name evidence="7" type="ORF">GNZ18_26490</name>
</gene>
<evidence type="ECO:0000313" key="8">
    <source>
        <dbReference type="Proteomes" id="UP000432015"/>
    </source>
</evidence>
<dbReference type="Pfam" id="PF00005">
    <property type="entry name" value="ABC_tran"/>
    <property type="match status" value="2"/>
</dbReference>
<dbReference type="InterPro" id="IPR013563">
    <property type="entry name" value="Oligopep_ABC_C"/>
</dbReference>
<feature type="compositionally biased region" description="Basic and acidic residues" evidence="5">
    <location>
        <begin position="48"/>
        <end position="76"/>
    </location>
</feature>
<reference evidence="7 8" key="1">
    <citation type="submission" date="2019-11" db="EMBL/GenBank/DDBJ databases">
        <authorList>
            <person name="Cao P."/>
        </authorList>
    </citation>
    <scope>NUCLEOTIDE SEQUENCE [LARGE SCALE GENOMIC DNA]</scope>
    <source>
        <strain evidence="7 8">NEAU-AAG5</strain>
    </source>
</reference>
<comment type="similarity">
    <text evidence="1">Belongs to the ABC transporter superfamily.</text>
</comment>
<evidence type="ECO:0000256" key="3">
    <source>
        <dbReference type="ARBA" id="ARBA00022741"/>
    </source>
</evidence>
<dbReference type="CDD" id="cd03257">
    <property type="entry name" value="ABC_NikE_OppD_transporters"/>
    <property type="match status" value="2"/>
</dbReference>
<dbReference type="GO" id="GO:0016887">
    <property type="term" value="F:ATP hydrolysis activity"/>
    <property type="evidence" value="ECO:0007669"/>
    <property type="project" value="InterPro"/>
</dbReference>
<feature type="compositionally biased region" description="Basic residues" evidence="5">
    <location>
        <begin position="184"/>
        <end position="198"/>
    </location>
</feature>
<feature type="region of interest" description="Disordered" evidence="5">
    <location>
        <begin position="1"/>
        <end position="97"/>
    </location>
</feature>
<feature type="compositionally biased region" description="Basic and acidic residues" evidence="5">
    <location>
        <begin position="112"/>
        <end position="123"/>
    </location>
</feature>
<keyword evidence="8" id="KW-1185">Reference proteome</keyword>
<feature type="compositionally biased region" description="Gly residues" evidence="5">
    <location>
        <begin position="126"/>
        <end position="137"/>
    </location>
</feature>
<feature type="domain" description="ABC transporter" evidence="6">
    <location>
        <begin position="247"/>
        <end position="493"/>
    </location>
</feature>
<dbReference type="InterPro" id="IPR017871">
    <property type="entry name" value="ABC_transporter-like_CS"/>
</dbReference>
<dbReference type="SMART" id="SM00382">
    <property type="entry name" value="AAA"/>
    <property type="match status" value="2"/>
</dbReference>
<dbReference type="InterPro" id="IPR003439">
    <property type="entry name" value="ABC_transporter-like_ATP-bd"/>
</dbReference>
<dbReference type="SUPFAM" id="SSF52540">
    <property type="entry name" value="P-loop containing nucleoside triphosphate hydrolases"/>
    <property type="match status" value="2"/>
</dbReference>
<evidence type="ECO:0000256" key="1">
    <source>
        <dbReference type="ARBA" id="ARBA00005417"/>
    </source>
</evidence>
<dbReference type="EMBL" id="WOFH01000010">
    <property type="protein sequence ID" value="MUN40119.1"/>
    <property type="molecule type" value="Genomic_DNA"/>
</dbReference>
<dbReference type="GO" id="GO:0015833">
    <property type="term" value="P:peptide transport"/>
    <property type="evidence" value="ECO:0007669"/>
    <property type="project" value="InterPro"/>
</dbReference>
<feature type="domain" description="ABC transporter" evidence="6">
    <location>
        <begin position="596"/>
        <end position="843"/>
    </location>
</feature>
<dbReference type="Pfam" id="PF08352">
    <property type="entry name" value="oligo_HPY"/>
    <property type="match status" value="2"/>
</dbReference>
<feature type="region of interest" description="Disordered" evidence="5">
    <location>
        <begin position="111"/>
        <end position="235"/>
    </location>
</feature>
<feature type="region of interest" description="Disordered" evidence="5">
    <location>
        <begin position="857"/>
        <end position="877"/>
    </location>
</feature>
<keyword evidence="2" id="KW-0813">Transport</keyword>
<dbReference type="PROSITE" id="PS50893">
    <property type="entry name" value="ABC_TRANSPORTER_2"/>
    <property type="match status" value="2"/>
</dbReference>
<dbReference type="GO" id="GO:0005524">
    <property type="term" value="F:ATP binding"/>
    <property type="evidence" value="ECO:0007669"/>
    <property type="project" value="UniProtKB-KW"/>
</dbReference>
<evidence type="ECO:0000256" key="2">
    <source>
        <dbReference type="ARBA" id="ARBA00022448"/>
    </source>
</evidence>
<dbReference type="InterPro" id="IPR050319">
    <property type="entry name" value="ABC_transp_ATP-bind"/>
</dbReference>
<evidence type="ECO:0000256" key="4">
    <source>
        <dbReference type="ARBA" id="ARBA00022840"/>
    </source>
</evidence>
<dbReference type="PROSITE" id="PS00211">
    <property type="entry name" value="ABC_TRANSPORTER_1"/>
    <property type="match status" value="2"/>
</dbReference>
<feature type="compositionally biased region" description="Basic and acidic residues" evidence="5">
    <location>
        <begin position="174"/>
        <end position="183"/>
    </location>
</feature>